<name>A0A3G4ZZA5_9VIRU</name>
<feature type="compositionally biased region" description="Acidic residues" evidence="1">
    <location>
        <begin position="198"/>
        <end position="226"/>
    </location>
</feature>
<feature type="region of interest" description="Disordered" evidence="1">
    <location>
        <begin position="198"/>
        <end position="257"/>
    </location>
</feature>
<proteinExistence type="predicted"/>
<feature type="compositionally biased region" description="Acidic residues" evidence="1">
    <location>
        <begin position="238"/>
        <end position="257"/>
    </location>
</feature>
<sequence length="257" mass="29947">MEKVTNKHMLSEIVTMTQLKRKFKQYLTDANHPDFKSGVFPRNLVITLVMTLEEVLSDSLEFVKKHETNGLYVIDTTMINLVMLKTDKYDFATKYLRKYNKTIKYQDSLFFNYKKVTDGLEFKHGSKLMIDTECKNFLSYILLSLQYDIVDLSLLMIEQAGRKTLSKEVLARTIGYFFHNDISSKIKLRLDSLDELEEADKDDEATELETELEPEIEPEIETETETENSKPRSKIEITSEDAESNDEDDVNFAELEE</sequence>
<accession>A0A3G4ZZA5</accession>
<evidence type="ECO:0000256" key="1">
    <source>
        <dbReference type="SAM" id="MobiDB-lite"/>
    </source>
</evidence>
<gene>
    <name evidence="2" type="ORF">Gaeavirus22_5</name>
</gene>
<organism evidence="2">
    <name type="scientific">Gaeavirus sp</name>
    <dbReference type="NCBI Taxonomy" id="2487767"/>
    <lineage>
        <taxon>Viruses</taxon>
        <taxon>Varidnaviria</taxon>
        <taxon>Bamfordvirae</taxon>
        <taxon>Nucleocytoviricota</taxon>
        <taxon>Megaviricetes</taxon>
        <taxon>Imitervirales</taxon>
        <taxon>Mimiviridae</taxon>
        <taxon>Klosneuvirinae</taxon>
    </lineage>
</organism>
<protein>
    <submittedName>
        <fullName evidence="2">Uncharacterized protein</fullName>
    </submittedName>
</protein>
<reference evidence="2" key="1">
    <citation type="submission" date="2018-10" db="EMBL/GenBank/DDBJ databases">
        <title>Hidden diversity of soil giant viruses.</title>
        <authorList>
            <person name="Schulz F."/>
            <person name="Alteio L."/>
            <person name="Goudeau D."/>
            <person name="Ryan E.M."/>
            <person name="Malmstrom R.R."/>
            <person name="Blanchard J."/>
            <person name="Woyke T."/>
        </authorList>
    </citation>
    <scope>NUCLEOTIDE SEQUENCE</scope>
    <source>
        <strain evidence="2">GAV1</strain>
    </source>
</reference>
<dbReference type="EMBL" id="MK072220">
    <property type="protein sequence ID" value="AYV80257.1"/>
    <property type="molecule type" value="Genomic_DNA"/>
</dbReference>
<evidence type="ECO:0000313" key="2">
    <source>
        <dbReference type="EMBL" id="AYV80257.1"/>
    </source>
</evidence>
<feature type="compositionally biased region" description="Basic and acidic residues" evidence="1">
    <location>
        <begin position="227"/>
        <end position="237"/>
    </location>
</feature>